<keyword evidence="8" id="KW-0963">Cytoplasm</keyword>
<organism evidence="10 11">
    <name type="scientific">Glutamicibacter uratoxydans</name>
    <name type="common">Arthrobacter uratoxydans</name>
    <dbReference type="NCBI Taxonomy" id="43667"/>
    <lineage>
        <taxon>Bacteria</taxon>
        <taxon>Bacillati</taxon>
        <taxon>Actinomycetota</taxon>
        <taxon>Actinomycetes</taxon>
        <taxon>Micrococcales</taxon>
        <taxon>Micrococcaceae</taxon>
        <taxon>Glutamicibacter</taxon>
    </lineage>
</organism>
<gene>
    <name evidence="8 10" type="primary">acpS</name>
    <name evidence="10" type="ORF">AUR04nite_27280</name>
</gene>
<keyword evidence="7 8" id="KW-0275">Fatty acid biosynthesis</keyword>
<feature type="binding site" evidence="8">
    <location>
        <position position="74"/>
    </location>
    <ligand>
        <name>Mg(2+)</name>
        <dbReference type="ChEBI" id="CHEBI:18420"/>
    </ligand>
</feature>
<comment type="caution">
    <text evidence="10">The sequence shown here is derived from an EMBL/GenBank/DDBJ whole genome shotgun (WGS) entry which is preliminary data.</text>
</comment>
<dbReference type="NCBIfam" id="TIGR00516">
    <property type="entry name" value="acpS"/>
    <property type="match status" value="1"/>
</dbReference>
<comment type="function">
    <text evidence="8">Transfers the 4'-phosphopantetheine moiety from coenzyme A to a Ser of acyl-carrier-protein.</text>
</comment>
<dbReference type="EMBL" id="BJNY01000016">
    <property type="protein sequence ID" value="GED07196.1"/>
    <property type="molecule type" value="Genomic_DNA"/>
</dbReference>
<dbReference type="Proteomes" id="UP000316612">
    <property type="component" value="Unassembled WGS sequence"/>
</dbReference>
<evidence type="ECO:0000256" key="2">
    <source>
        <dbReference type="ARBA" id="ARBA00022679"/>
    </source>
</evidence>
<comment type="cofactor">
    <cofactor evidence="8">
        <name>Mg(2+)</name>
        <dbReference type="ChEBI" id="CHEBI:18420"/>
    </cofactor>
</comment>
<dbReference type="EC" id="2.7.8.7" evidence="8"/>
<keyword evidence="4 8" id="KW-0276">Fatty acid metabolism</keyword>
<dbReference type="GO" id="GO:0006633">
    <property type="term" value="P:fatty acid biosynthetic process"/>
    <property type="evidence" value="ECO:0007669"/>
    <property type="project" value="UniProtKB-UniRule"/>
</dbReference>
<evidence type="ECO:0000259" key="9">
    <source>
        <dbReference type="Pfam" id="PF01648"/>
    </source>
</evidence>
<keyword evidence="3 8" id="KW-0479">Metal-binding</keyword>
<keyword evidence="6 8" id="KW-0443">Lipid metabolism</keyword>
<sequence>MRVFHVEWEARNFFAPKLLDKLEGMIAGIGVDIVDVPRFGRQLEKTPKLRDRLFTDVERDLPLRSLAARFAAKEAIAKALGAPSGMNWQDCSIIKDASGDPQIHLIGSVQEESERRGITSWHLTMSHDGDMAIAMVIAEKL</sequence>
<evidence type="ECO:0000256" key="6">
    <source>
        <dbReference type="ARBA" id="ARBA00023098"/>
    </source>
</evidence>
<keyword evidence="11" id="KW-1185">Reference proteome</keyword>
<feature type="binding site" evidence="8">
    <location>
        <position position="32"/>
    </location>
    <ligand>
        <name>Mg(2+)</name>
        <dbReference type="ChEBI" id="CHEBI:18420"/>
    </ligand>
</feature>
<dbReference type="SUPFAM" id="SSF56214">
    <property type="entry name" value="4'-phosphopantetheinyl transferase"/>
    <property type="match status" value="1"/>
</dbReference>
<evidence type="ECO:0000256" key="5">
    <source>
        <dbReference type="ARBA" id="ARBA00022842"/>
    </source>
</evidence>
<dbReference type="Pfam" id="PF01648">
    <property type="entry name" value="ACPS"/>
    <property type="match status" value="1"/>
</dbReference>
<evidence type="ECO:0000313" key="11">
    <source>
        <dbReference type="Proteomes" id="UP000316612"/>
    </source>
</evidence>
<dbReference type="InterPro" id="IPR008278">
    <property type="entry name" value="4-PPantetheinyl_Trfase_dom"/>
</dbReference>
<protein>
    <recommendedName>
        <fullName evidence="8">Holo-[acyl-carrier-protein] synthase</fullName>
        <shortName evidence="8">Holo-ACP synthase</shortName>
        <ecNumber evidence="8">2.7.8.7</ecNumber>
    </recommendedName>
    <alternativeName>
        <fullName evidence="8">4'-phosphopantetheinyl transferase AcpS</fullName>
    </alternativeName>
</protein>
<proteinExistence type="inferred from homology"/>
<evidence type="ECO:0000256" key="3">
    <source>
        <dbReference type="ARBA" id="ARBA00022723"/>
    </source>
</evidence>
<dbReference type="NCBIfam" id="TIGR00556">
    <property type="entry name" value="pantethn_trn"/>
    <property type="match status" value="1"/>
</dbReference>
<evidence type="ECO:0000256" key="8">
    <source>
        <dbReference type="HAMAP-Rule" id="MF_00101"/>
    </source>
</evidence>
<keyword evidence="5 8" id="KW-0460">Magnesium</keyword>
<dbReference type="AlphaFoldDB" id="A0A4Y4DQI1"/>
<dbReference type="NCBIfam" id="NF000832">
    <property type="entry name" value="PRK00070.3-2"/>
    <property type="match status" value="1"/>
</dbReference>
<comment type="catalytic activity">
    <reaction evidence="8">
        <text>apo-[ACP] + CoA = holo-[ACP] + adenosine 3',5'-bisphosphate + H(+)</text>
        <dbReference type="Rhea" id="RHEA:12068"/>
        <dbReference type="Rhea" id="RHEA-COMP:9685"/>
        <dbReference type="Rhea" id="RHEA-COMP:9690"/>
        <dbReference type="ChEBI" id="CHEBI:15378"/>
        <dbReference type="ChEBI" id="CHEBI:29999"/>
        <dbReference type="ChEBI" id="CHEBI:57287"/>
        <dbReference type="ChEBI" id="CHEBI:58343"/>
        <dbReference type="ChEBI" id="CHEBI:64479"/>
        <dbReference type="EC" id="2.7.8.7"/>
    </reaction>
</comment>
<evidence type="ECO:0000256" key="4">
    <source>
        <dbReference type="ARBA" id="ARBA00022832"/>
    </source>
</evidence>
<dbReference type="Gene3D" id="3.90.470.20">
    <property type="entry name" value="4'-phosphopantetheinyl transferase domain"/>
    <property type="match status" value="1"/>
</dbReference>
<evidence type="ECO:0000256" key="7">
    <source>
        <dbReference type="ARBA" id="ARBA00023160"/>
    </source>
</evidence>
<accession>A0A4Y4DQI1</accession>
<feature type="domain" description="4'-phosphopantetheinyl transferase" evidence="9">
    <location>
        <begin position="28"/>
        <end position="117"/>
    </location>
</feature>
<dbReference type="GO" id="GO:0008897">
    <property type="term" value="F:holo-[acyl-carrier-protein] synthase activity"/>
    <property type="evidence" value="ECO:0007669"/>
    <property type="project" value="UniProtKB-UniRule"/>
</dbReference>
<evidence type="ECO:0000256" key="1">
    <source>
        <dbReference type="ARBA" id="ARBA00022516"/>
    </source>
</evidence>
<keyword evidence="1 8" id="KW-0444">Lipid biosynthesis</keyword>
<dbReference type="InterPro" id="IPR002582">
    <property type="entry name" value="ACPS"/>
</dbReference>
<dbReference type="HAMAP" id="MF_00101">
    <property type="entry name" value="AcpS"/>
    <property type="match status" value="1"/>
</dbReference>
<comment type="similarity">
    <text evidence="8">Belongs to the P-Pant transferase superfamily. AcpS family.</text>
</comment>
<dbReference type="GO" id="GO:0005737">
    <property type="term" value="C:cytoplasm"/>
    <property type="evidence" value="ECO:0007669"/>
    <property type="project" value="UniProtKB-SubCell"/>
</dbReference>
<reference evidence="10 11" key="1">
    <citation type="submission" date="2019-06" db="EMBL/GenBank/DDBJ databases">
        <title>Whole genome shotgun sequence of Glutamicibacter uratoxydans NBRC 15515.</title>
        <authorList>
            <person name="Hosoyama A."/>
            <person name="Uohara A."/>
            <person name="Ohji S."/>
            <person name="Ichikawa N."/>
        </authorList>
    </citation>
    <scope>NUCLEOTIDE SEQUENCE [LARGE SCALE GENOMIC DNA]</scope>
    <source>
        <strain evidence="10 11">NBRC 15515</strain>
    </source>
</reference>
<dbReference type="InterPro" id="IPR004568">
    <property type="entry name" value="Ppantetheine-prot_Trfase_dom"/>
</dbReference>
<comment type="subcellular location">
    <subcellularLocation>
        <location evidence="8">Cytoplasm</location>
    </subcellularLocation>
</comment>
<name>A0A4Y4DQI1_GLUUR</name>
<dbReference type="InterPro" id="IPR037143">
    <property type="entry name" value="4-PPantetheinyl_Trfase_dom_sf"/>
</dbReference>
<evidence type="ECO:0000313" key="10">
    <source>
        <dbReference type="EMBL" id="GED07196.1"/>
    </source>
</evidence>
<dbReference type="GO" id="GO:0000287">
    <property type="term" value="F:magnesium ion binding"/>
    <property type="evidence" value="ECO:0007669"/>
    <property type="project" value="UniProtKB-UniRule"/>
</dbReference>
<keyword evidence="2 8" id="KW-0808">Transferase</keyword>